<dbReference type="AlphaFoldDB" id="A0A553I7E1"/>
<sequence>MASNTVDITHAHGAVLAIDDNFVLDRGVVDEIGRDKEILSTEPYDSSTWASTGRITARDSQGTTHDYFVKIVKGDHADKRVFGEFSCMSELYKTMPSIVPTPRGFGPCVDSGDYFFLCDYVDIEHHAPNAEKLAQKIAELHKRSVSPTGNFGFHVTPYDGKLPLDAGWESSWVTFYTKLLRGVYKLDVEANGEWKELDDAMVITLDRVIPRLLGPLEEGGRSVKPCLIHGDLWEENIGTDPRTEEIYIFDSCSYYAHHEMAIGMWRVDHHQMHSKIYRDTYFKFFRADEPTGECDDRNRLYAIKERIMYSAHVPGSAARAKALEDMQYLIEKFMN</sequence>
<comment type="caution">
    <text evidence="3">The sequence shown here is derived from an EMBL/GenBank/DDBJ whole genome shotgun (WGS) entry which is preliminary data.</text>
</comment>
<evidence type="ECO:0000256" key="1">
    <source>
        <dbReference type="ARBA" id="ARBA00011961"/>
    </source>
</evidence>
<dbReference type="EMBL" id="VFLP01000012">
    <property type="protein sequence ID" value="TRX96122.1"/>
    <property type="molecule type" value="Genomic_DNA"/>
</dbReference>
<evidence type="ECO:0000313" key="3">
    <source>
        <dbReference type="EMBL" id="TRX96122.1"/>
    </source>
</evidence>
<organism evidence="3 4">
    <name type="scientific">Xylaria flabelliformis</name>
    <dbReference type="NCBI Taxonomy" id="2512241"/>
    <lineage>
        <taxon>Eukaryota</taxon>
        <taxon>Fungi</taxon>
        <taxon>Dikarya</taxon>
        <taxon>Ascomycota</taxon>
        <taxon>Pezizomycotina</taxon>
        <taxon>Sordariomycetes</taxon>
        <taxon>Xylariomycetidae</taxon>
        <taxon>Xylariales</taxon>
        <taxon>Xylariaceae</taxon>
        <taxon>Xylaria</taxon>
    </lineage>
</organism>
<dbReference type="GO" id="GO:0102193">
    <property type="term" value="F:protein-ribulosamine 3-kinase activity"/>
    <property type="evidence" value="ECO:0007669"/>
    <property type="project" value="UniProtKB-EC"/>
</dbReference>
<evidence type="ECO:0000256" key="2">
    <source>
        <dbReference type="ARBA" id="ARBA00048655"/>
    </source>
</evidence>
<dbReference type="OrthoDB" id="5772781at2759"/>
<dbReference type="InterPro" id="IPR016477">
    <property type="entry name" value="Fructo-/Ketosamine-3-kinase"/>
</dbReference>
<comment type="catalytic activity">
    <reaction evidence="2">
        <text>N(6)-D-ribulosyl-L-lysyl-[protein] + ATP = N(6)-(3-O-phospho-D-ribulosyl)-L-lysyl-[protein] + ADP + H(+)</text>
        <dbReference type="Rhea" id="RHEA:48432"/>
        <dbReference type="Rhea" id="RHEA-COMP:12103"/>
        <dbReference type="Rhea" id="RHEA-COMP:12104"/>
        <dbReference type="ChEBI" id="CHEBI:15378"/>
        <dbReference type="ChEBI" id="CHEBI:30616"/>
        <dbReference type="ChEBI" id="CHEBI:90418"/>
        <dbReference type="ChEBI" id="CHEBI:90420"/>
        <dbReference type="ChEBI" id="CHEBI:456216"/>
        <dbReference type="EC" id="2.7.1.172"/>
    </reaction>
    <physiologicalReaction direction="left-to-right" evidence="2">
        <dbReference type="Rhea" id="RHEA:48433"/>
    </physiologicalReaction>
</comment>
<accession>A0A553I7E1</accession>
<dbReference type="PANTHER" id="PTHR12149">
    <property type="entry name" value="FRUCTOSAMINE 3 KINASE-RELATED PROTEIN"/>
    <property type="match status" value="1"/>
</dbReference>
<gene>
    <name evidence="3" type="ORF">FHL15_002846</name>
</gene>
<dbReference type="SUPFAM" id="SSF56112">
    <property type="entry name" value="Protein kinase-like (PK-like)"/>
    <property type="match status" value="1"/>
</dbReference>
<reference evidence="4" key="1">
    <citation type="submission" date="2019-06" db="EMBL/GenBank/DDBJ databases">
        <title>Draft genome sequence of the griseofulvin-producing fungus Xylaria cubensis strain G536.</title>
        <authorList>
            <person name="Mead M.E."/>
            <person name="Raja H.A."/>
            <person name="Steenwyk J.L."/>
            <person name="Knowles S.L."/>
            <person name="Oberlies N.H."/>
            <person name="Rokas A."/>
        </authorList>
    </citation>
    <scope>NUCLEOTIDE SEQUENCE [LARGE SCALE GENOMIC DNA]</scope>
    <source>
        <strain evidence="4">G536</strain>
    </source>
</reference>
<dbReference type="Proteomes" id="UP000319160">
    <property type="component" value="Unassembled WGS sequence"/>
</dbReference>
<dbReference type="EC" id="2.7.1.172" evidence="1"/>
<protein>
    <recommendedName>
        <fullName evidence="1">protein-ribulosamine 3-kinase</fullName>
        <ecNumber evidence="1">2.7.1.172</ecNumber>
    </recommendedName>
</protein>
<proteinExistence type="predicted"/>
<evidence type="ECO:0000313" key="4">
    <source>
        <dbReference type="Proteomes" id="UP000319160"/>
    </source>
</evidence>
<dbReference type="Pfam" id="PF03881">
    <property type="entry name" value="Fructosamin_kin"/>
    <property type="match status" value="1"/>
</dbReference>
<keyword evidence="4" id="KW-1185">Reference proteome</keyword>
<dbReference type="Gene3D" id="3.90.1200.10">
    <property type="match status" value="1"/>
</dbReference>
<dbReference type="PANTHER" id="PTHR12149:SF8">
    <property type="entry name" value="PROTEIN-RIBULOSAMINE 3-KINASE"/>
    <property type="match status" value="1"/>
</dbReference>
<dbReference type="InterPro" id="IPR011009">
    <property type="entry name" value="Kinase-like_dom_sf"/>
</dbReference>
<name>A0A553I7E1_9PEZI</name>